<dbReference type="Proteomes" id="UP001524944">
    <property type="component" value="Unassembled WGS sequence"/>
</dbReference>
<proteinExistence type="predicted"/>
<organism evidence="2 3">
    <name type="scientific">Dehalobacterium formicoaceticum</name>
    <dbReference type="NCBI Taxonomy" id="51515"/>
    <lineage>
        <taxon>Bacteria</taxon>
        <taxon>Bacillati</taxon>
        <taxon>Bacillota</taxon>
        <taxon>Clostridia</taxon>
        <taxon>Eubacteriales</taxon>
        <taxon>Peptococcaceae</taxon>
        <taxon>Dehalobacterium</taxon>
    </lineage>
</organism>
<dbReference type="EMBL" id="JANPWE010000016">
    <property type="protein sequence ID" value="MCR6547007.1"/>
    <property type="molecule type" value="Genomic_DNA"/>
</dbReference>
<accession>A0ABT1Y7Z0</accession>
<dbReference type="PANTHER" id="PTHR47099:SF1">
    <property type="entry name" value="METHYLCOBAMIDE:COM METHYLTRANSFERASE MTBA"/>
    <property type="match status" value="1"/>
</dbReference>
<dbReference type="SUPFAM" id="SSF51726">
    <property type="entry name" value="UROD/MetE-like"/>
    <property type="match status" value="1"/>
</dbReference>
<comment type="caution">
    <text evidence="2">The sequence shown here is derived from an EMBL/GenBank/DDBJ whole genome shotgun (WGS) entry which is preliminary data.</text>
</comment>
<dbReference type="PANTHER" id="PTHR47099">
    <property type="entry name" value="METHYLCOBAMIDE:COM METHYLTRANSFERASE MTBA"/>
    <property type="match status" value="1"/>
</dbReference>
<reference evidence="2 3" key="1">
    <citation type="submission" date="2022-08" db="EMBL/GenBank/DDBJ databases">
        <title>Proteogenomics of the novel Dehalobacterium formicoaceticum strain EZ94 highlights a key role of methyltransferases during anaerobic dichloromethane degradation.</title>
        <authorList>
            <person name="Wasmund K."/>
        </authorList>
    </citation>
    <scope>NUCLEOTIDE SEQUENCE [LARGE SCALE GENOMIC DNA]</scope>
    <source>
        <strain evidence="2 3">EZ94</strain>
    </source>
</reference>
<protein>
    <submittedName>
        <fullName evidence="2">Uroporphyrinogen-III decarboxylase</fullName>
    </submittedName>
</protein>
<dbReference type="RefSeq" id="WP_257914173.1">
    <property type="nucleotide sequence ID" value="NZ_JANPWE010000016.1"/>
</dbReference>
<evidence type="ECO:0000313" key="3">
    <source>
        <dbReference type="Proteomes" id="UP001524944"/>
    </source>
</evidence>
<dbReference type="InterPro" id="IPR000257">
    <property type="entry name" value="Uroporphyrinogen_deCOase"/>
</dbReference>
<sequence>MSSKEQTEMVKNIIAKRDRGEKLLPIERIVLTVCHEHADRIPTGFLFTEWIVNRYGYSCSEAAADPEKHSDAIVKFFEEFDYDVVFPGIETTVVEAEILGCTLKRPKDSNPQIVKEAITCERDVEELEEKVAALDGRTEGRMPVRLELFKQLVKKTKGEYAVIATPMQPLPVAVQILGYPLAVKWMKTKPLLMHRVVEACTQAAIKFAQAFKETGIHGITPIAAWNSVPNFRPEQLWEFDTPYLARMIQSASPLPFIHYYWGLRLLGDDWTRFLARQVSTGTFIMTNLDPDPMQGPSRDLKTFRELANIYHKAYLVGVGPELLKEGTPEIIENRVKEYIKGLYPCNGGCMINPCAIPQGSPVENVRAFIDALNKYGTFPINLSKLG</sequence>
<evidence type="ECO:0000313" key="2">
    <source>
        <dbReference type="EMBL" id="MCR6547007.1"/>
    </source>
</evidence>
<dbReference type="InterPro" id="IPR052024">
    <property type="entry name" value="Methanogen_methyltrans"/>
</dbReference>
<feature type="domain" description="Uroporphyrinogen decarboxylase (URO-D)" evidence="1">
    <location>
        <begin position="26"/>
        <end position="375"/>
    </location>
</feature>
<evidence type="ECO:0000259" key="1">
    <source>
        <dbReference type="Pfam" id="PF01208"/>
    </source>
</evidence>
<dbReference type="Pfam" id="PF01208">
    <property type="entry name" value="URO-D"/>
    <property type="match status" value="1"/>
</dbReference>
<keyword evidence="3" id="KW-1185">Reference proteome</keyword>
<dbReference type="Gene3D" id="3.20.20.210">
    <property type="match status" value="1"/>
</dbReference>
<gene>
    <name evidence="2" type="ORF">NVS47_16075</name>
</gene>
<name>A0ABT1Y7Z0_9FIRM</name>
<dbReference type="InterPro" id="IPR038071">
    <property type="entry name" value="UROD/MetE-like_sf"/>
</dbReference>